<keyword evidence="4" id="KW-1185">Reference proteome</keyword>
<reference evidence="3 4" key="1">
    <citation type="submission" date="2019-02" db="EMBL/GenBank/DDBJ databases">
        <title>Deep-cultivation of Planctomycetes and their phenomic and genomic characterization uncovers novel biology.</title>
        <authorList>
            <person name="Wiegand S."/>
            <person name="Jogler M."/>
            <person name="Boedeker C."/>
            <person name="Pinto D."/>
            <person name="Vollmers J."/>
            <person name="Rivas-Marin E."/>
            <person name="Kohn T."/>
            <person name="Peeters S.H."/>
            <person name="Heuer A."/>
            <person name="Rast P."/>
            <person name="Oberbeckmann S."/>
            <person name="Bunk B."/>
            <person name="Jeske O."/>
            <person name="Meyerdierks A."/>
            <person name="Storesund J.E."/>
            <person name="Kallscheuer N."/>
            <person name="Luecker S."/>
            <person name="Lage O.M."/>
            <person name="Pohl T."/>
            <person name="Merkel B.J."/>
            <person name="Hornburger P."/>
            <person name="Mueller R.-W."/>
            <person name="Bruemmer F."/>
            <person name="Labrenz M."/>
            <person name="Spormann A.M."/>
            <person name="Op Den Camp H."/>
            <person name="Overmann J."/>
            <person name="Amann R."/>
            <person name="Jetten M.S.M."/>
            <person name="Mascher T."/>
            <person name="Medema M.H."/>
            <person name="Devos D.P."/>
            <person name="Kaster A.-K."/>
            <person name="Ovreas L."/>
            <person name="Rohde M."/>
            <person name="Galperin M.Y."/>
            <person name="Jogler C."/>
        </authorList>
    </citation>
    <scope>NUCLEOTIDE SEQUENCE [LARGE SCALE GENOMIC DNA]</scope>
    <source>
        <strain evidence="3 4">Pan14r</strain>
    </source>
</reference>
<comment type="caution">
    <text evidence="3">The sequence shown here is derived from an EMBL/GenBank/DDBJ whole genome shotgun (WGS) entry which is preliminary data.</text>
</comment>
<dbReference type="SUPFAM" id="SSF53300">
    <property type="entry name" value="vWA-like"/>
    <property type="match status" value="1"/>
</dbReference>
<evidence type="ECO:0000313" key="4">
    <source>
        <dbReference type="Proteomes" id="UP000317238"/>
    </source>
</evidence>
<dbReference type="PROSITE" id="PS50234">
    <property type="entry name" value="VWFA"/>
    <property type="match status" value="1"/>
</dbReference>
<proteinExistence type="predicted"/>
<evidence type="ECO:0000259" key="2">
    <source>
        <dbReference type="PROSITE" id="PS50234"/>
    </source>
</evidence>
<dbReference type="AlphaFoldDB" id="A0A5C5YAQ6"/>
<feature type="compositionally biased region" description="Polar residues" evidence="1">
    <location>
        <begin position="66"/>
        <end position="78"/>
    </location>
</feature>
<name>A0A5C5YAQ6_9PLAN</name>
<organism evidence="3 4">
    <name type="scientific">Crateriforma conspicua</name>
    <dbReference type="NCBI Taxonomy" id="2527996"/>
    <lineage>
        <taxon>Bacteria</taxon>
        <taxon>Pseudomonadati</taxon>
        <taxon>Planctomycetota</taxon>
        <taxon>Planctomycetia</taxon>
        <taxon>Planctomycetales</taxon>
        <taxon>Planctomycetaceae</taxon>
        <taxon>Crateriforma</taxon>
    </lineage>
</organism>
<feature type="region of interest" description="Disordered" evidence="1">
    <location>
        <begin position="57"/>
        <end position="89"/>
    </location>
</feature>
<feature type="domain" description="VWFA" evidence="2">
    <location>
        <begin position="152"/>
        <end position="291"/>
    </location>
</feature>
<sequence length="607" mass="67827">MFVRVRPWAISLACHLALLLFLAWWVLPTWSGGSPLFLAGRFEDAAQRNDVALEVLPAADPEPSAKSETISASQSDASTPDPMPLPKIETADRPVVPVKSTDVDTMAESPMPVLATADLTDGAGLHAADGVAQAMESVQAAIKGQLTQGDLLVAWLFDSSTSLKEHRAVMANQASAFFNELKLSSRSKSVYQGQLYGAVIAYGRRHQEIQRPTKEMTDVLAAMRRLPVDSSGYENVMGSIQDTLRQYRDRRVGPDRMMIVILTDESGDDLPMLENTIQHCRHYRVAVHVLGATSVFGREITRQVIDGRRVARVRKGPETPMPETFLAGFWYQNEPPTDRRHAKAFPWCGGIFREAVPSGFGTYALSRLAVETGGGYTLFDRKDPDPAIGQYDLIDSPGYHPSLQSAEDYSREVRTSSLRQYVFQAVQISLDPNFPAPPPAQLPSAYYRVDPFRMDAPEDHLRRVGERNQYVQSLDEVTRSLIAARDRLLVLERNFEAVQDWQPLWDAESSPRWKAAFDLTRGRVLAWIVRTNEYLAATRSISTGAMEVANHVRWIPTDVLQVPLNRPLAGQARKHLDRCVRLHAGTPWATFADWELQIPMGTRVQVR</sequence>
<accession>A0A5C5YAQ6</accession>
<gene>
    <name evidence="3" type="ORF">Pan14r_43660</name>
</gene>
<dbReference type="Proteomes" id="UP000317238">
    <property type="component" value="Unassembled WGS sequence"/>
</dbReference>
<dbReference type="CDD" id="cd00198">
    <property type="entry name" value="vWFA"/>
    <property type="match status" value="1"/>
</dbReference>
<protein>
    <recommendedName>
        <fullName evidence="2">VWFA domain-containing protein</fullName>
    </recommendedName>
</protein>
<evidence type="ECO:0000256" key="1">
    <source>
        <dbReference type="SAM" id="MobiDB-lite"/>
    </source>
</evidence>
<evidence type="ECO:0000313" key="3">
    <source>
        <dbReference type="EMBL" id="TWT72049.1"/>
    </source>
</evidence>
<dbReference type="InterPro" id="IPR036465">
    <property type="entry name" value="vWFA_dom_sf"/>
</dbReference>
<dbReference type="EMBL" id="SJPL01000001">
    <property type="protein sequence ID" value="TWT72049.1"/>
    <property type="molecule type" value="Genomic_DNA"/>
</dbReference>
<dbReference type="Gene3D" id="3.40.50.410">
    <property type="entry name" value="von Willebrand factor, type A domain"/>
    <property type="match status" value="1"/>
</dbReference>
<dbReference type="InterPro" id="IPR002035">
    <property type="entry name" value="VWF_A"/>
</dbReference>